<sequence>MKVKQPCTLPGLGNYALIGGSNDFPDYKFLRKFGLEYCLPYPKLPLDFLVVECDVATIRLQSQMNRINWLNIKFSLSPKNLPEPRMPFGEYILYLYNCSRPDFGEYFSVINDRYNDTGFHIIPKNYLH</sequence>
<dbReference type="Proteomes" id="UP000194236">
    <property type="component" value="Unassembled WGS sequence"/>
</dbReference>
<organism evidence="1 2">
    <name type="scientific">Euroglyphus maynei</name>
    <name type="common">Mayne's house dust mite</name>
    <dbReference type="NCBI Taxonomy" id="6958"/>
    <lineage>
        <taxon>Eukaryota</taxon>
        <taxon>Metazoa</taxon>
        <taxon>Ecdysozoa</taxon>
        <taxon>Arthropoda</taxon>
        <taxon>Chelicerata</taxon>
        <taxon>Arachnida</taxon>
        <taxon>Acari</taxon>
        <taxon>Acariformes</taxon>
        <taxon>Sarcoptiformes</taxon>
        <taxon>Astigmata</taxon>
        <taxon>Psoroptidia</taxon>
        <taxon>Analgoidea</taxon>
        <taxon>Pyroglyphidae</taxon>
        <taxon>Pyroglyphinae</taxon>
        <taxon>Euroglyphus</taxon>
    </lineage>
</organism>
<comment type="caution">
    <text evidence="1">The sequence shown here is derived from an EMBL/GenBank/DDBJ whole genome shotgun (WGS) entry which is preliminary data.</text>
</comment>
<keyword evidence="2" id="KW-1185">Reference proteome</keyword>
<accession>A0A1Y3B9Q5</accession>
<protein>
    <submittedName>
        <fullName evidence="1">Uncharacterized protein</fullName>
    </submittedName>
</protein>
<dbReference type="EMBL" id="MUJZ01031759">
    <property type="protein sequence ID" value="OTF77601.1"/>
    <property type="molecule type" value="Genomic_DNA"/>
</dbReference>
<gene>
    <name evidence="1" type="ORF">BLA29_012845</name>
</gene>
<evidence type="ECO:0000313" key="1">
    <source>
        <dbReference type="EMBL" id="OTF77601.1"/>
    </source>
</evidence>
<evidence type="ECO:0000313" key="2">
    <source>
        <dbReference type="Proteomes" id="UP000194236"/>
    </source>
</evidence>
<reference evidence="1 2" key="1">
    <citation type="submission" date="2017-03" db="EMBL/GenBank/DDBJ databases">
        <title>Genome Survey of Euroglyphus maynei.</title>
        <authorList>
            <person name="Arlian L.G."/>
            <person name="Morgan M.S."/>
            <person name="Rider S.D."/>
        </authorList>
    </citation>
    <scope>NUCLEOTIDE SEQUENCE [LARGE SCALE GENOMIC DNA]</scope>
    <source>
        <strain evidence="1">Arlian Lab</strain>
        <tissue evidence="1">Whole body</tissue>
    </source>
</reference>
<proteinExistence type="predicted"/>
<name>A0A1Y3B9Q5_EURMA</name>
<dbReference type="AlphaFoldDB" id="A0A1Y3B9Q5"/>